<dbReference type="Proteomes" id="UP000230423">
    <property type="component" value="Unassembled WGS sequence"/>
</dbReference>
<protein>
    <submittedName>
        <fullName evidence="2">Uncharacterized protein</fullName>
    </submittedName>
</protein>
<name>A0A2G9V0I2_TELCI</name>
<accession>A0A2G9V0I2</accession>
<evidence type="ECO:0000313" key="3">
    <source>
        <dbReference type="Proteomes" id="UP000230423"/>
    </source>
</evidence>
<dbReference type="OrthoDB" id="5806034at2759"/>
<gene>
    <name evidence="2" type="ORF">TELCIR_02035</name>
</gene>
<sequence>MQRPAPYSYHLDDQPRAVPSVYAADLELARGAANTTTYVQSGFHGTLPHAKQLENLNLNESGDAPRPIYSRYADLPVYYNSTTDTMWDDEMAWKYSFHVPSARETPFGKGADTLKPTTPPSNSPKGPTVKEKQVSAYFDL</sequence>
<proteinExistence type="predicted"/>
<reference evidence="2 3" key="1">
    <citation type="submission" date="2015-09" db="EMBL/GenBank/DDBJ databases">
        <title>Draft genome of the parasitic nematode Teladorsagia circumcincta isolate WARC Sus (inbred).</title>
        <authorList>
            <person name="Mitreva M."/>
        </authorList>
    </citation>
    <scope>NUCLEOTIDE SEQUENCE [LARGE SCALE GENOMIC DNA]</scope>
    <source>
        <strain evidence="2 3">S</strain>
    </source>
</reference>
<evidence type="ECO:0000256" key="1">
    <source>
        <dbReference type="SAM" id="MobiDB-lite"/>
    </source>
</evidence>
<dbReference type="AlphaFoldDB" id="A0A2G9V0I2"/>
<feature type="region of interest" description="Disordered" evidence="1">
    <location>
        <begin position="105"/>
        <end position="140"/>
    </location>
</feature>
<dbReference type="EMBL" id="KZ345095">
    <property type="protein sequence ID" value="PIO75906.1"/>
    <property type="molecule type" value="Genomic_DNA"/>
</dbReference>
<keyword evidence="3" id="KW-1185">Reference proteome</keyword>
<evidence type="ECO:0000313" key="2">
    <source>
        <dbReference type="EMBL" id="PIO75906.1"/>
    </source>
</evidence>
<organism evidence="2 3">
    <name type="scientific">Teladorsagia circumcincta</name>
    <name type="common">Brown stomach worm</name>
    <name type="synonym">Ostertagia circumcincta</name>
    <dbReference type="NCBI Taxonomy" id="45464"/>
    <lineage>
        <taxon>Eukaryota</taxon>
        <taxon>Metazoa</taxon>
        <taxon>Ecdysozoa</taxon>
        <taxon>Nematoda</taxon>
        <taxon>Chromadorea</taxon>
        <taxon>Rhabditida</taxon>
        <taxon>Rhabditina</taxon>
        <taxon>Rhabditomorpha</taxon>
        <taxon>Strongyloidea</taxon>
        <taxon>Trichostrongylidae</taxon>
        <taxon>Teladorsagia</taxon>
    </lineage>
</organism>